<evidence type="ECO:0000313" key="1">
    <source>
        <dbReference type="EMBL" id="EKE81466.1"/>
    </source>
</evidence>
<dbReference type="STRING" id="740709.A10D4_10326"/>
<comment type="caution">
    <text evidence="1">The sequence shown here is derived from an EMBL/GenBank/DDBJ whole genome shotgun (WGS) entry which is preliminary data.</text>
</comment>
<sequence>MLKDSLGFVVVIGLHALFSPASDAQALPEKNVQAYTCDDCSFSEAKNLVKAHSYPLLRCVAKDNSEIISIDNQACYSTPRYAAVLNEASGRLWGFQLSHSHQGMFPPVMQLQVVAYDHPQTVDAMIRNGVEYSNRLAARADSIANNLSTTFDTSQAFYDWLGDQAQGATKITAANTASANDFSCANGSSQYQAVKAATSGEFESRLQMQVNEQYANFDGTPGDFFDEVEFTGIGLGLQKLGFNVSLSWDNKQIQKNVAFNFPLPDGLAAEGNNQPSKVIFTLTPKGSHIEISLNHSLTYIGGQSWSVLTNPAKSTVELSPCVKVALTEAFGSPQTTPAGSVSGGGYKPLPTTGGGIGGGTPIGGGWDYQLCDAHFYDRNGNPLITIKVRC</sequence>
<protein>
    <submittedName>
        <fullName evidence="1">Uncharacterized protein</fullName>
    </submittedName>
</protein>
<accession>K2JDJ4</accession>
<name>K2JDJ4_9GAMM</name>
<dbReference type="EMBL" id="AMRG01000013">
    <property type="protein sequence ID" value="EKE81466.1"/>
    <property type="molecule type" value="Genomic_DNA"/>
</dbReference>
<dbReference type="OrthoDB" id="6237756at2"/>
<organism evidence="1 2">
    <name type="scientific">Idiomarina xiamenensis 10-D-4</name>
    <dbReference type="NCBI Taxonomy" id="740709"/>
    <lineage>
        <taxon>Bacteria</taxon>
        <taxon>Pseudomonadati</taxon>
        <taxon>Pseudomonadota</taxon>
        <taxon>Gammaproteobacteria</taxon>
        <taxon>Alteromonadales</taxon>
        <taxon>Idiomarinaceae</taxon>
        <taxon>Idiomarina</taxon>
    </lineage>
</organism>
<dbReference type="PATRIC" id="fig|740709.3.peg.2088"/>
<keyword evidence="2" id="KW-1185">Reference proteome</keyword>
<dbReference type="RefSeq" id="WP_008489383.1">
    <property type="nucleotide sequence ID" value="NZ_AMRG01000013.1"/>
</dbReference>
<dbReference type="AlphaFoldDB" id="K2JDJ4"/>
<proteinExistence type="predicted"/>
<gene>
    <name evidence="1" type="ORF">A10D4_10326</name>
</gene>
<evidence type="ECO:0000313" key="2">
    <source>
        <dbReference type="Proteomes" id="UP000014115"/>
    </source>
</evidence>
<reference evidence="1 2" key="1">
    <citation type="journal article" date="2012" name="J. Bacteriol.">
        <title>Genome Sequence of Idiomarina xiamenensis Type Strain 10-D-4.</title>
        <authorList>
            <person name="Lai Q."/>
            <person name="Wang L."/>
            <person name="Wang W."/>
            <person name="Shao Z."/>
        </authorList>
    </citation>
    <scope>NUCLEOTIDE SEQUENCE [LARGE SCALE GENOMIC DNA]</scope>
    <source>
        <strain evidence="1 2">10-D-4</strain>
    </source>
</reference>
<dbReference type="eggNOG" id="ENOG502ZWPT">
    <property type="taxonomic scope" value="Bacteria"/>
</dbReference>
<dbReference type="Proteomes" id="UP000014115">
    <property type="component" value="Unassembled WGS sequence"/>
</dbReference>